<proteinExistence type="predicted"/>
<protein>
    <submittedName>
        <fullName evidence="2">Uncharacterized protein</fullName>
    </submittedName>
</protein>
<keyword evidence="1" id="KW-1133">Transmembrane helix</keyword>
<accession>A0A7X6M178</accession>
<feature type="transmembrane region" description="Helical" evidence="1">
    <location>
        <begin position="6"/>
        <end position="25"/>
    </location>
</feature>
<reference evidence="2 3" key="1">
    <citation type="submission" date="2020-04" db="EMBL/GenBank/DDBJ databases">
        <title>MicrobeNet Type strains.</title>
        <authorList>
            <person name="Nicholson A.C."/>
        </authorList>
    </citation>
    <scope>NUCLEOTIDE SEQUENCE [LARGE SCALE GENOMIC DNA]</scope>
    <source>
        <strain evidence="2 3">DSM 44445</strain>
    </source>
</reference>
<dbReference type="Proteomes" id="UP000523447">
    <property type="component" value="Unassembled WGS sequence"/>
</dbReference>
<keyword evidence="3" id="KW-1185">Reference proteome</keyword>
<sequence>MDWPHLLRFLGITVAFTALLLLILVPRKVTRRLCAHCGHSNIVHDPVSGRCRSAVVAGVLVSSDGGAPSAAMRCRCQDFLGEGRSGHMSGRSTIGGG</sequence>
<dbReference type="RefSeq" id="WP_040721893.1">
    <property type="nucleotide sequence ID" value="NZ_CAWPHS010000016.1"/>
</dbReference>
<dbReference type="AlphaFoldDB" id="A0A7X6M178"/>
<evidence type="ECO:0000256" key="1">
    <source>
        <dbReference type="SAM" id="Phobius"/>
    </source>
</evidence>
<organism evidence="2 3">
    <name type="scientific">Nocardia veterana</name>
    <dbReference type="NCBI Taxonomy" id="132249"/>
    <lineage>
        <taxon>Bacteria</taxon>
        <taxon>Bacillati</taxon>
        <taxon>Actinomycetota</taxon>
        <taxon>Actinomycetes</taxon>
        <taxon>Mycobacteriales</taxon>
        <taxon>Nocardiaceae</taxon>
        <taxon>Nocardia</taxon>
    </lineage>
</organism>
<gene>
    <name evidence="2" type="ORF">HGA07_20330</name>
</gene>
<evidence type="ECO:0000313" key="2">
    <source>
        <dbReference type="EMBL" id="NKY87961.1"/>
    </source>
</evidence>
<keyword evidence="1" id="KW-0812">Transmembrane</keyword>
<dbReference type="EMBL" id="JAAXPE010000023">
    <property type="protein sequence ID" value="NKY87961.1"/>
    <property type="molecule type" value="Genomic_DNA"/>
</dbReference>
<comment type="caution">
    <text evidence="2">The sequence shown here is derived from an EMBL/GenBank/DDBJ whole genome shotgun (WGS) entry which is preliminary data.</text>
</comment>
<keyword evidence="1" id="KW-0472">Membrane</keyword>
<name>A0A7X6M178_9NOCA</name>
<evidence type="ECO:0000313" key="3">
    <source>
        <dbReference type="Proteomes" id="UP000523447"/>
    </source>
</evidence>